<proteinExistence type="predicted"/>
<organism evidence="1 2">
    <name type="scientific">Palleronia aestuarii</name>
    <dbReference type="NCBI Taxonomy" id="568105"/>
    <lineage>
        <taxon>Bacteria</taxon>
        <taxon>Pseudomonadati</taxon>
        <taxon>Pseudomonadota</taxon>
        <taxon>Alphaproteobacteria</taxon>
        <taxon>Rhodobacterales</taxon>
        <taxon>Roseobacteraceae</taxon>
        <taxon>Palleronia</taxon>
    </lineage>
</organism>
<reference evidence="1 2" key="1">
    <citation type="submission" date="2018-06" db="EMBL/GenBank/DDBJ databases">
        <title>Genomic Encyclopedia of Archaeal and Bacterial Type Strains, Phase II (KMG-II): from individual species to whole genera.</title>
        <authorList>
            <person name="Goeker M."/>
        </authorList>
    </citation>
    <scope>NUCLEOTIDE SEQUENCE [LARGE SCALE GENOMIC DNA]</scope>
    <source>
        <strain evidence="1 2">DSM 22009</strain>
    </source>
</reference>
<protein>
    <recommendedName>
        <fullName evidence="3">ParB-like nuclease family protein</fullName>
    </recommendedName>
</protein>
<dbReference type="RefSeq" id="WP_211322687.1">
    <property type="nucleotide sequence ID" value="NZ_QKZL01000001.1"/>
</dbReference>
<dbReference type="SUPFAM" id="SSF110849">
    <property type="entry name" value="ParB/Sulfiredoxin"/>
    <property type="match status" value="1"/>
</dbReference>
<sequence length="421" mass="48335">MPLTFQDIGQPITVDFDKVFLDPNNPRIAPDHISRYSDADAIFEPDLQKNLTETVYNVYQAGELEEAIVAQGWVPIDPIIVWEHPDKPGHYIVVEGNTRTSVLRNIRGARLERERTKLKRFKKGGKMPAEEVKAQERLVAKLEQIISDTDKLSVHPVKAATIDELEEKLPILLGVRHISHAKQWGPYATNLYITSLYHRFFADRHGDDEALRLEEDLVVRVSDLVSLGPTKTRRNIQSASAFGHFKANFEDQLPDGEEFLDSDHYFFENILQHKFTQNLFGFTKDRLYLPPEGEKALFEWAFSKPRPANNDKNQNIFYKAENIRLLSDMARYDGENSTSFAAQFDTDEPENTKKTMRIVEAEFRMHKARQTPLNTLQSLLESLKDLKGETMVSQAEFLEPTLREIADLTAHYLKMMEADAA</sequence>
<evidence type="ECO:0000313" key="2">
    <source>
        <dbReference type="Proteomes" id="UP000248916"/>
    </source>
</evidence>
<name>A0A2W7NTN9_9RHOB</name>
<keyword evidence="2" id="KW-1185">Reference proteome</keyword>
<dbReference type="Proteomes" id="UP000248916">
    <property type="component" value="Unassembled WGS sequence"/>
</dbReference>
<comment type="caution">
    <text evidence="1">The sequence shown here is derived from an EMBL/GenBank/DDBJ whole genome shotgun (WGS) entry which is preliminary data.</text>
</comment>
<gene>
    <name evidence="1" type="ORF">LX81_00429</name>
</gene>
<dbReference type="AlphaFoldDB" id="A0A2W7NTN9"/>
<accession>A0A2W7NTN9</accession>
<dbReference type="EMBL" id="QKZL01000001">
    <property type="protein sequence ID" value="PZX19964.1"/>
    <property type="molecule type" value="Genomic_DNA"/>
</dbReference>
<evidence type="ECO:0008006" key="3">
    <source>
        <dbReference type="Google" id="ProtNLM"/>
    </source>
</evidence>
<dbReference type="InterPro" id="IPR036086">
    <property type="entry name" value="ParB/Sulfiredoxin_sf"/>
</dbReference>
<evidence type="ECO:0000313" key="1">
    <source>
        <dbReference type="EMBL" id="PZX19964.1"/>
    </source>
</evidence>